<evidence type="ECO:0000313" key="1">
    <source>
        <dbReference type="EMBL" id="VDC20242.1"/>
    </source>
</evidence>
<proteinExistence type="predicted"/>
<reference evidence="1 2" key="1">
    <citation type="submission" date="2018-11" db="EMBL/GenBank/DDBJ databases">
        <authorList>
            <person name="Criscuolo A."/>
        </authorList>
    </citation>
    <scope>NUCLEOTIDE SEQUENCE [LARGE SCALE GENOMIC DNA]</scope>
    <source>
        <strain evidence="1">ACIP111625</strain>
    </source>
</reference>
<evidence type="ECO:0008006" key="3">
    <source>
        <dbReference type="Google" id="ProtNLM"/>
    </source>
</evidence>
<accession>A0A3P5WHK7</accession>
<evidence type="ECO:0000313" key="2">
    <source>
        <dbReference type="Proteomes" id="UP000277498"/>
    </source>
</evidence>
<dbReference type="RefSeq" id="WP_124084827.1">
    <property type="nucleotide sequence ID" value="NZ_UXAW01000033.1"/>
</dbReference>
<sequence length="203" mass="21296">MTFPDFFAQAPGITLRDPLAGLLGSSEAGLLHFTYADAVRLQGHSCPAVAGAWLMVLAGLDWLYPDEIPERGGIAVALREEEDEGTAGVLASVATLITGAAGPGGFKGIGGRHARRGLLHFGAPIGGAIGLRRLDTGAGVAVDLDTGLVPHDPQMRALMPAVLAGKAAPETEARFALLWQDRVRRIFAAAGDPRLIHVYDWDT</sequence>
<dbReference type="AlphaFoldDB" id="A0A3P5WHK7"/>
<dbReference type="Proteomes" id="UP000277498">
    <property type="component" value="Unassembled WGS sequence"/>
</dbReference>
<keyword evidence="2" id="KW-1185">Reference proteome</keyword>
<name>A0A3P5WHK7_9RHOB</name>
<gene>
    <name evidence="1" type="ORF">XINFAN_00391</name>
</gene>
<dbReference type="EMBL" id="UXAW01000033">
    <property type="protein sequence ID" value="VDC20242.1"/>
    <property type="molecule type" value="Genomic_DNA"/>
</dbReference>
<protein>
    <recommendedName>
        <fullName evidence="3">Formylmethanofuran dehydrogenase subunit E domain-containing protein</fullName>
    </recommendedName>
</protein>
<organism evidence="1 2">
    <name type="scientific">Pseudogemmobacter humi</name>
    <dbReference type="NCBI Taxonomy" id="2483812"/>
    <lineage>
        <taxon>Bacteria</taxon>
        <taxon>Pseudomonadati</taxon>
        <taxon>Pseudomonadota</taxon>
        <taxon>Alphaproteobacteria</taxon>
        <taxon>Rhodobacterales</taxon>
        <taxon>Paracoccaceae</taxon>
        <taxon>Pseudogemmobacter</taxon>
    </lineage>
</organism>
<dbReference type="OrthoDB" id="259311at2"/>